<name>A0A4Y2E834_ARAVE</name>
<protein>
    <submittedName>
        <fullName evidence="1">Uncharacterized protein</fullName>
    </submittedName>
</protein>
<dbReference type="Proteomes" id="UP000499080">
    <property type="component" value="Unassembled WGS sequence"/>
</dbReference>
<accession>A0A4Y2E834</accession>
<gene>
    <name evidence="1" type="ORF">AVEN_232467_1</name>
</gene>
<keyword evidence="2" id="KW-1185">Reference proteome</keyword>
<reference evidence="1 2" key="1">
    <citation type="journal article" date="2019" name="Sci. Rep.">
        <title>Orb-weaving spider Araneus ventricosus genome elucidates the spidroin gene catalogue.</title>
        <authorList>
            <person name="Kono N."/>
            <person name="Nakamura H."/>
            <person name="Ohtoshi R."/>
            <person name="Moran D.A.P."/>
            <person name="Shinohara A."/>
            <person name="Yoshida Y."/>
            <person name="Fujiwara M."/>
            <person name="Mori M."/>
            <person name="Tomita M."/>
            <person name="Arakawa K."/>
        </authorList>
    </citation>
    <scope>NUCLEOTIDE SEQUENCE [LARGE SCALE GENOMIC DNA]</scope>
</reference>
<evidence type="ECO:0000313" key="1">
    <source>
        <dbReference type="EMBL" id="GBM25332.1"/>
    </source>
</evidence>
<dbReference type="AlphaFoldDB" id="A0A4Y2E834"/>
<proteinExistence type="predicted"/>
<evidence type="ECO:0000313" key="2">
    <source>
        <dbReference type="Proteomes" id="UP000499080"/>
    </source>
</evidence>
<sequence>MGAWEVALREEGGRNILYGRRFIWGRQSSGINTMCLRARQVPGVPIPSLSLATPARCGGLVVRSRLRGRRVSGSKPDSTEDPPLKWTGCTLNHTYSVKCSAVSVVQKFGDGLPTQGSSSLEVRPKVAFKLQLLQNGTLI</sequence>
<dbReference type="EMBL" id="BGPR01000535">
    <property type="protein sequence ID" value="GBM25332.1"/>
    <property type="molecule type" value="Genomic_DNA"/>
</dbReference>
<comment type="caution">
    <text evidence="1">The sequence shown here is derived from an EMBL/GenBank/DDBJ whole genome shotgun (WGS) entry which is preliminary data.</text>
</comment>
<organism evidence="1 2">
    <name type="scientific">Araneus ventricosus</name>
    <name type="common">Orbweaver spider</name>
    <name type="synonym">Epeira ventricosa</name>
    <dbReference type="NCBI Taxonomy" id="182803"/>
    <lineage>
        <taxon>Eukaryota</taxon>
        <taxon>Metazoa</taxon>
        <taxon>Ecdysozoa</taxon>
        <taxon>Arthropoda</taxon>
        <taxon>Chelicerata</taxon>
        <taxon>Arachnida</taxon>
        <taxon>Araneae</taxon>
        <taxon>Araneomorphae</taxon>
        <taxon>Entelegynae</taxon>
        <taxon>Araneoidea</taxon>
        <taxon>Araneidae</taxon>
        <taxon>Araneus</taxon>
    </lineage>
</organism>